<dbReference type="EMBL" id="CP008874">
    <property type="protein sequence ID" value="AKH98552.1"/>
    <property type="molecule type" value="Genomic_DNA"/>
</dbReference>
<protein>
    <recommendedName>
        <fullName evidence="6">DUF2795 domain-containing protein</fullName>
    </recommendedName>
</protein>
<dbReference type="HOGENOM" id="CLU_133603_1_1_2"/>
<keyword evidence="5" id="KW-1185">Reference proteome</keyword>
<dbReference type="STRING" id="1604004.HLASA_2124"/>
<dbReference type="Pfam" id="PF19102">
    <property type="entry name" value="DUF5789"/>
    <property type="match status" value="1"/>
</dbReference>
<dbReference type="EMBL" id="CP011564">
    <property type="protein sequence ID" value="ALG82994.1"/>
    <property type="molecule type" value="Genomic_DNA"/>
</dbReference>
<evidence type="ECO:0000256" key="1">
    <source>
        <dbReference type="SAM" id="MobiDB-lite"/>
    </source>
</evidence>
<evidence type="ECO:0000313" key="4">
    <source>
        <dbReference type="Proteomes" id="UP000060390"/>
    </source>
</evidence>
<reference evidence="3 4" key="3">
    <citation type="journal article" date="2016" name="Stand. Genomic Sci.">
        <title>Complete genome sequence of 'Halanaeroarchaeum sulfurireducens' M27-SA2, a sulfur-reducing and acetate-oxidizing haloarchaeon from the deep-sea hypersaline anoxic lake Medee.</title>
        <authorList>
            <person name="Messina E."/>
            <person name="Sorokin D.Y."/>
            <person name="Kublanov I.V."/>
            <person name="Toshchakov S."/>
            <person name="Lopatina A."/>
            <person name="Arcadi E."/>
            <person name="Smedile F."/>
            <person name="La Spada G."/>
            <person name="La Cono V."/>
            <person name="Yakimov M.M."/>
        </authorList>
    </citation>
    <scope>NUCLEOTIDE SEQUENCE [LARGE SCALE GENOMIC DNA]</scope>
    <source>
        <strain evidence="3 4">M27-SA2</strain>
    </source>
</reference>
<proteinExistence type="predicted"/>
<dbReference type="OrthoDB" id="166188at2157"/>
<dbReference type="RefSeq" id="WP_050049205.1">
    <property type="nucleotide sequence ID" value="NZ_CP008874.1"/>
</dbReference>
<dbReference type="KEGG" id="hsu:HLASF_2090"/>
<dbReference type="Proteomes" id="UP000060390">
    <property type="component" value="Chromosome"/>
</dbReference>
<dbReference type="PATRIC" id="fig|1604004.4.peg.2185"/>
<evidence type="ECO:0000313" key="5">
    <source>
        <dbReference type="Proteomes" id="UP000069906"/>
    </source>
</evidence>
<reference evidence="4" key="2">
    <citation type="submission" date="2015-05" db="EMBL/GenBank/DDBJ databases">
        <title>Complete genome sequence of Halanaeroarchaeum sulfurireducens type strain M27-SA2, a sulfate-reducer haloarchaeon from marine anoxic lake Medee.</title>
        <authorList>
            <person name="Messina E."/>
            <person name="Kublanov I.V."/>
            <person name="Toshchakov S."/>
            <person name="Arcadi E."/>
            <person name="La Spada G."/>
            <person name="La Cono V."/>
            <person name="Yakimov M.M."/>
        </authorList>
    </citation>
    <scope>NUCLEOTIDE SEQUENCE [LARGE SCALE GENOMIC DNA]</scope>
    <source>
        <strain evidence="4">M27-SA2</strain>
    </source>
</reference>
<evidence type="ECO:0008006" key="6">
    <source>
        <dbReference type="Google" id="ProtNLM"/>
    </source>
</evidence>
<dbReference type="GeneID" id="26011457"/>
<name>A0A0F7PCV0_9EURY</name>
<accession>A0A0F7PCV0</accession>
<dbReference type="Proteomes" id="UP000069906">
    <property type="component" value="Chromosome"/>
</dbReference>
<organism evidence="2 5">
    <name type="scientific">Halanaeroarchaeum sulfurireducens</name>
    <dbReference type="NCBI Taxonomy" id="1604004"/>
    <lineage>
        <taxon>Archaea</taxon>
        <taxon>Methanobacteriati</taxon>
        <taxon>Methanobacteriota</taxon>
        <taxon>Stenosarchaea group</taxon>
        <taxon>Halobacteria</taxon>
        <taxon>Halobacteriales</taxon>
        <taxon>Halobacteriaceae</taxon>
        <taxon>Halanaeroarchaeum</taxon>
    </lineage>
</organism>
<evidence type="ECO:0000313" key="2">
    <source>
        <dbReference type="EMBL" id="AKH98552.1"/>
    </source>
</evidence>
<reference evidence="2 5" key="1">
    <citation type="journal article" date="2015" name="ISME J.">
        <title>Elemental sulfur and acetate can support life of a novel strictly anaerobic haloarchaeon.</title>
        <authorList>
            <person name="Sorokin D.Y."/>
            <person name="Kublanov I.V."/>
            <person name="Gavrilov S.N."/>
            <person name="Rojo D."/>
            <person name="Roman P."/>
            <person name="Golyshin P.N."/>
            <person name="Slepak V.Z."/>
            <person name="Smedile F."/>
            <person name="Ferrer M."/>
            <person name="Messina E."/>
            <person name="La Cono V."/>
            <person name="Yakimov M.M."/>
        </authorList>
    </citation>
    <scope>NUCLEOTIDE SEQUENCE [LARGE SCALE GENOMIC DNA]</scope>
    <source>
        <strain evidence="2 5">HSR2</strain>
    </source>
</reference>
<gene>
    <name evidence="3" type="ORF">HLASA_2124</name>
    <name evidence="2" type="ORF">HLASF_2090</name>
</gene>
<dbReference type="AlphaFoldDB" id="A0A0F7PCV0"/>
<dbReference type="KEGG" id="hsf:HLASA_2124"/>
<evidence type="ECO:0000313" key="3">
    <source>
        <dbReference type="EMBL" id="ALG82994.1"/>
    </source>
</evidence>
<sequence>MTLQKTDDLLAEQSYPVTAEELAERCGEHELTLPNGAETLEAVIERCGEETFESAFDAQQSVYSALSSKAIGRKGYSDRDPTPMGVDGHEPLSF</sequence>
<feature type="compositionally biased region" description="Basic and acidic residues" evidence="1">
    <location>
        <begin position="75"/>
        <end position="94"/>
    </location>
</feature>
<dbReference type="InterPro" id="IPR043899">
    <property type="entry name" value="DUF5789"/>
</dbReference>
<feature type="region of interest" description="Disordered" evidence="1">
    <location>
        <begin position="72"/>
        <end position="94"/>
    </location>
</feature>